<keyword evidence="3" id="KW-1185">Reference proteome</keyword>
<feature type="region of interest" description="Disordered" evidence="1">
    <location>
        <begin position="43"/>
        <end position="91"/>
    </location>
</feature>
<protein>
    <submittedName>
        <fullName evidence="2">Uncharacterized protein</fullName>
    </submittedName>
</protein>
<dbReference type="Proteomes" id="UP001283341">
    <property type="component" value="Unassembled WGS sequence"/>
</dbReference>
<gene>
    <name evidence="2" type="ORF">B0H66DRAFT_554185</name>
</gene>
<dbReference type="EMBL" id="JAUEDM010000003">
    <property type="protein sequence ID" value="KAK3322387.1"/>
    <property type="molecule type" value="Genomic_DNA"/>
</dbReference>
<evidence type="ECO:0000313" key="2">
    <source>
        <dbReference type="EMBL" id="KAK3322387.1"/>
    </source>
</evidence>
<evidence type="ECO:0000256" key="1">
    <source>
        <dbReference type="SAM" id="MobiDB-lite"/>
    </source>
</evidence>
<organism evidence="2 3">
    <name type="scientific">Apodospora peruviana</name>
    <dbReference type="NCBI Taxonomy" id="516989"/>
    <lineage>
        <taxon>Eukaryota</taxon>
        <taxon>Fungi</taxon>
        <taxon>Dikarya</taxon>
        <taxon>Ascomycota</taxon>
        <taxon>Pezizomycotina</taxon>
        <taxon>Sordariomycetes</taxon>
        <taxon>Sordariomycetidae</taxon>
        <taxon>Sordariales</taxon>
        <taxon>Lasiosphaeriaceae</taxon>
        <taxon>Apodospora</taxon>
    </lineage>
</organism>
<reference evidence="2" key="1">
    <citation type="journal article" date="2023" name="Mol. Phylogenet. Evol.">
        <title>Genome-scale phylogeny and comparative genomics of the fungal order Sordariales.</title>
        <authorList>
            <person name="Hensen N."/>
            <person name="Bonometti L."/>
            <person name="Westerberg I."/>
            <person name="Brannstrom I.O."/>
            <person name="Guillou S."/>
            <person name="Cros-Aarteil S."/>
            <person name="Calhoun S."/>
            <person name="Haridas S."/>
            <person name="Kuo A."/>
            <person name="Mondo S."/>
            <person name="Pangilinan J."/>
            <person name="Riley R."/>
            <person name="LaButti K."/>
            <person name="Andreopoulos B."/>
            <person name="Lipzen A."/>
            <person name="Chen C."/>
            <person name="Yan M."/>
            <person name="Daum C."/>
            <person name="Ng V."/>
            <person name="Clum A."/>
            <person name="Steindorff A."/>
            <person name="Ohm R.A."/>
            <person name="Martin F."/>
            <person name="Silar P."/>
            <person name="Natvig D.O."/>
            <person name="Lalanne C."/>
            <person name="Gautier V."/>
            <person name="Ament-Velasquez S.L."/>
            <person name="Kruys A."/>
            <person name="Hutchinson M.I."/>
            <person name="Powell A.J."/>
            <person name="Barry K."/>
            <person name="Miller A.N."/>
            <person name="Grigoriev I.V."/>
            <person name="Debuchy R."/>
            <person name="Gladieux P."/>
            <person name="Hiltunen Thoren M."/>
            <person name="Johannesson H."/>
        </authorList>
    </citation>
    <scope>NUCLEOTIDE SEQUENCE</scope>
    <source>
        <strain evidence="2">CBS 118394</strain>
    </source>
</reference>
<name>A0AAE0IC16_9PEZI</name>
<dbReference type="AlphaFoldDB" id="A0AAE0IC16"/>
<sequence>MGRCSMLNCALVRGPPIARSAHSQTALIKNAGAAAVRYDAMREDGGRPPAAAARTPQLSRPGTHVAGLPPVAPLARSRPMRTPANETRTPRTALRQVMARAFTTLPRTIWTTACLCSPHLIRYLGRQGVQSWQSRTRLQRLRSPVRSGRADPRLY</sequence>
<comment type="caution">
    <text evidence="2">The sequence shown here is derived from an EMBL/GenBank/DDBJ whole genome shotgun (WGS) entry which is preliminary data.</text>
</comment>
<evidence type="ECO:0000313" key="3">
    <source>
        <dbReference type="Proteomes" id="UP001283341"/>
    </source>
</evidence>
<proteinExistence type="predicted"/>
<accession>A0AAE0IC16</accession>
<reference evidence="2" key="2">
    <citation type="submission" date="2023-06" db="EMBL/GenBank/DDBJ databases">
        <authorList>
            <consortium name="Lawrence Berkeley National Laboratory"/>
            <person name="Haridas S."/>
            <person name="Hensen N."/>
            <person name="Bonometti L."/>
            <person name="Westerberg I."/>
            <person name="Brannstrom I.O."/>
            <person name="Guillou S."/>
            <person name="Cros-Aarteil S."/>
            <person name="Calhoun S."/>
            <person name="Kuo A."/>
            <person name="Mondo S."/>
            <person name="Pangilinan J."/>
            <person name="Riley R."/>
            <person name="Labutti K."/>
            <person name="Andreopoulos B."/>
            <person name="Lipzen A."/>
            <person name="Chen C."/>
            <person name="Yanf M."/>
            <person name="Daum C."/>
            <person name="Ng V."/>
            <person name="Clum A."/>
            <person name="Steindorff A."/>
            <person name="Ohm R."/>
            <person name="Martin F."/>
            <person name="Silar P."/>
            <person name="Natvig D."/>
            <person name="Lalanne C."/>
            <person name="Gautier V."/>
            <person name="Ament-Velasquez S.L."/>
            <person name="Kruys A."/>
            <person name="Hutchinson M.I."/>
            <person name="Powell A.J."/>
            <person name="Barry K."/>
            <person name="Miller A.N."/>
            <person name="Grigoriev I.V."/>
            <person name="Debuchy R."/>
            <person name="Gladieux P."/>
            <person name="Thoren M.H."/>
            <person name="Johannesson H."/>
        </authorList>
    </citation>
    <scope>NUCLEOTIDE SEQUENCE</scope>
    <source>
        <strain evidence="2">CBS 118394</strain>
    </source>
</reference>